<dbReference type="InParanoid" id="A0A0G4ESE9"/>
<name>A0A0G4ESE9_VITBC</name>
<organism evidence="4 5">
    <name type="scientific">Vitrella brassicaformis (strain CCMP3155)</name>
    <dbReference type="NCBI Taxonomy" id="1169540"/>
    <lineage>
        <taxon>Eukaryota</taxon>
        <taxon>Sar</taxon>
        <taxon>Alveolata</taxon>
        <taxon>Colpodellida</taxon>
        <taxon>Vitrellaceae</taxon>
        <taxon>Vitrella</taxon>
    </lineage>
</organism>
<dbReference type="InterPro" id="IPR051165">
    <property type="entry name" value="Multifunctional_ANK_Repeat"/>
</dbReference>
<keyword evidence="5" id="KW-1185">Reference proteome</keyword>
<evidence type="ECO:0000256" key="1">
    <source>
        <dbReference type="ARBA" id="ARBA00022737"/>
    </source>
</evidence>
<dbReference type="Proteomes" id="UP000041254">
    <property type="component" value="Unassembled WGS sequence"/>
</dbReference>
<reference evidence="4 5" key="1">
    <citation type="submission" date="2014-11" db="EMBL/GenBank/DDBJ databases">
        <authorList>
            <person name="Zhu J."/>
            <person name="Qi W."/>
            <person name="Song R."/>
        </authorList>
    </citation>
    <scope>NUCLEOTIDE SEQUENCE [LARGE SCALE GENOMIC DNA]</scope>
</reference>
<dbReference type="SUPFAM" id="SSF48403">
    <property type="entry name" value="Ankyrin repeat"/>
    <property type="match status" value="3"/>
</dbReference>
<accession>A0A0G4ESE9</accession>
<dbReference type="InterPro" id="IPR036770">
    <property type="entry name" value="Ankyrin_rpt-contain_sf"/>
</dbReference>
<feature type="repeat" description="ANK" evidence="3">
    <location>
        <begin position="381"/>
        <end position="405"/>
    </location>
</feature>
<dbReference type="EMBL" id="CDMY01000302">
    <property type="protein sequence ID" value="CEM00915.1"/>
    <property type="molecule type" value="Genomic_DNA"/>
</dbReference>
<protein>
    <submittedName>
        <fullName evidence="4">Uncharacterized protein</fullName>
    </submittedName>
</protein>
<sequence length="1158" mass="128441">MASPPRSPLTSDKLSLRCVNKAFSRVYVRVVEARHREKVEQEIEMATEKEDKMTLEGGMTGGFGGVEISVEASKGNEKSEKKQERTFVHIQYAKLKDSPGWTAIDPGKEAIVASLDSPLISIIIEDSEAFQLLNHLIHPEQYPNGIVIERANPPFSPVDALEEANIKAKESAFRFNNLSTKLVLTAVESAGLGVSVGLEEKKSREIHEEAEHSQLWMRQVDGLCPADAFRLLPMAFPDKTLALSTMMGNKLVLASPTISEEEAKYQQWIMVPPSKDQLVASLDMQFEQRQRRGSSKFDDHYVALKCFGSSDHVISAKASGKGKGLVMAKAENGVPIEALWKCSRPTKKMSLFEACAEGNTDAVLQIVEAHGVQSVQEIDADGFTALHYAAQNGHVEVVKAIVAAGGTNLIKMHAEVKDKPTVMHLAAEKGHTAVVMALLEPEKDRHKVLSLTDKEYATPFAYAARNGHVGVMKVMFEGRGKVLLEDYALDGFFPIHEAVHKNHVAAVEQILTWGGEKELHRRDANASTPFLRAAYSGHVEVMQVLYDVGGKDLLTQHADKSFHYTETKKLNKAGAEAEARDIQCTFSTGFDNAIEKRRADNVTWVELYPIHLASCQGHVDATNQLIKWGGEEELKRSNTYHYTPFLLAARRGHLDVMRAMFAKKGEELLEQQTSSGKFAIHLAIEKNHVTVISQLAQWSTQELDKSACLYIDGRHVVFTPFFVAIRHGRLDAMRTIYARKGKACLSEKVDFGEETNAIAKPMARVARPFTDDHRSRFPIHYAAEIRNVAIIDLLLSWGGKAELDKHDEKKRTPFLIAAADGAVDAMRTMHAVGGSELLEQHDEDGNYAIHLAVLKRKKLPKWDGIHPSIEDHEHSSEAVKQRGLEAAVKQLMEWGGAQLLTKKNNKKKRTPFLIAAARGDVDAMRAMHAVGGSALLEQHDEDGNYAIHLAAMENSVAAVEQLMEWGGAQLLTKENNEKKTPLDVGKGQSSTDPVLLFWWYEGRSTPFLLAMRDGRLDAMRAIYIFARKGKACLSETTEMGSFPIHYAAEGENVAMIDQLLSWGGKAELDKQDKKKRTPFLIAAVGGHVRAMRAMHAVGGNALLEQHDEDGNYAIHLAVEQFFLRREFLPVVKQLMDWGGAHLLTKENNEVAFPVALMS</sequence>
<dbReference type="PROSITE" id="PS50088">
    <property type="entry name" value="ANK_REPEAT"/>
    <property type="match status" value="1"/>
</dbReference>
<dbReference type="AlphaFoldDB" id="A0A0G4ESE9"/>
<evidence type="ECO:0000256" key="2">
    <source>
        <dbReference type="ARBA" id="ARBA00023043"/>
    </source>
</evidence>
<dbReference type="PRINTS" id="PR01415">
    <property type="entry name" value="ANKYRIN"/>
</dbReference>
<gene>
    <name evidence="4" type="ORF">Vbra_8056</name>
</gene>
<dbReference type="PROSITE" id="PS50297">
    <property type="entry name" value="ANK_REP_REGION"/>
    <property type="match status" value="1"/>
</dbReference>
<evidence type="ECO:0000313" key="4">
    <source>
        <dbReference type="EMBL" id="CEM00915.1"/>
    </source>
</evidence>
<dbReference type="STRING" id="1169540.A0A0G4ESE9"/>
<keyword evidence="2 3" id="KW-0040">ANK repeat</keyword>
<dbReference type="OrthoDB" id="194358at2759"/>
<evidence type="ECO:0000313" key="5">
    <source>
        <dbReference type="Proteomes" id="UP000041254"/>
    </source>
</evidence>
<dbReference type="VEuPathDB" id="CryptoDB:Vbra_8056"/>
<dbReference type="PhylomeDB" id="A0A0G4ESE9"/>
<keyword evidence="1" id="KW-0677">Repeat</keyword>
<dbReference type="Gene3D" id="1.25.40.20">
    <property type="entry name" value="Ankyrin repeat-containing domain"/>
    <property type="match status" value="5"/>
</dbReference>
<dbReference type="SMART" id="SM00248">
    <property type="entry name" value="ANK"/>
    <property type="match status" value="16"/>
</dbReference>
<evidence type="ECO:0000256" key="3">
    <source>
        <dbReference type="PROSITE-ProRule" id="PRU00023"/>
    </source>
</evidence>
<dbReference type="Pfam" id="PF12796">
    <property type="entry name" value="Ank_2"/>
    <property type="match status" value="4"/>
</dbReference>
<proteinExistence type="predicted"/>
<dbReference type="InterPro" id="IPR002110">
    <property type="entry name" value="Ankyrin_rpt"/>
</dbReference>
<dbReference type="PANTHER" id="PTHR24123">
    <property type="entry name" value="ANKYRIN REPEAT-CONTAINING"/>
    <property type="match status" value="1"/>
</dbReference>
<dbReference type="PANTHER" id="PTHR24123:SF33">
    <property type="entry name" value="PROTEIN HOS4"/>
    <property type="match status" value="1"/>
</dbReference>